<feature type="transmembrane region" description="Helical" evidence="10">
    <location>
        <begin position="487"/>
        <end position="505"/>
    </location>
</feature>
<feature type="transmembrane region" description="Helical" evidence="10">
    <location>
        <begin position="1019"/>
        <end position="1038"/>
    </location>
</feature>
<dbReference type="GeneID" id="54419955"/>
<feature type="transmembrane region" description="Helical" evidence="10">
    <location>
        <begin position="941"/>
        <end position="961"/>
    </location>
</feature>
<feature type="transmembrane region" description="Helical" evidence="10">
    <location>
        <begin position="906"/>
        <end position="929"/>
    </location>
</feature>
<keyword evidence="5" id="KW-0571">Peptide transport</keyword>
<dbReference type="OrthoDB" id="9986677at2759"/>
<evidence type="ECO:0000256" key="1">
    <source>
        <dbReference type="ARBA" id="ARBA00004141"/>
    </source>
</evidence>
<reference evidence="13" key="2">
    <citation type="submission" date="2020-04" db="EMBL/GenBank/DDBJ databases">
        <authorList>
            <consortium name="NCBI Genome Project"/>
        </authorList>
    </citation>
    <scope>NUCLEOTIDE SEQUENCE</scope>
    <source>
        <strain evidence="13">CBS 781.70</strain>
    </source>
</reference>
<feature type="transmembrane region" description="Helical" evidence="10">
    <location>
        <begin position="618"/>
        <end position="645"/>
    </location>
</feature>
<dbReference type="Pfam" id="PF03169">
    <property type="entry name" value="OPT"/>
    <property type="match status" value="1"/>
</dbReference>
<feature type="compositionally biased region" description="Basic and acidic residues" evidence="9">
    <location>
        <begin position="80"/>
        <end position="97"/>
    </location>
</feature>
<evidence type="ECO:0000256" key="4">
    <source>
        <dbReference type="ARBA" id="ARBA00022692"/>
    </source>
</evidence>
<keyword evidence="4 10" id="KW-0812">Transmembrane</keyword>
<feature type="transmembrane region" description="Helical" evidence="10">
    <location>
        <begin position="588"/>
        <end position="606"/>
    </location>
</feature>
<dbReference type="AlphaFoldDB" id="A0A6G1G4G2"/>
<evidence type="ECO:0000256" key="6">
    <source>
        <dbReference type="ARBA" id="ARBA00022927"/>
    </source>
</evidence>
<dbReference type="GO" id="GO:0016020">
    <property type="term" value="C:membrane"/>
    <property type="evidence" value="ECO:0007669"/>
    <property type="project" value="UniProtKB-SubCell"/>
</dbReference>
<feature type="transmembrane region" description="Helical" evidence="10">
    <location>
        <begin position="349"/>
        <end position="367"/>
    </location>
</feature>
<protein>
    <submittedName>
        <fullName evidence="11 13">OPT-domain-containing protein</fullName>
    </submittedName>
</protein>
<evidence type="ECO:0000256" key="8">
    <source>
        <dbReference type="ARBA" id="ARBA00023136"/>
    </source>
</evidence>
<evidence type="ECO:0000256" key="2">
    <source>
        <dbReference type="ARBA" id="ARBA00008807"/>
    </source>
</evidence>
<dbReference type="EMBL" id="ML975156">
    <property type="protein sequence ID" value="KAF1812954.1"/>
    <property type="molecule type" value="Genomic_DNA"/>
</dbReference>
<evidence type="ECO:0000256" key="7">
    <source>
        <dbReference type="ARBA" id="ARBA00022989"/>
    </source>
</evidence>
<dbReference type="NCBIfam" id="TIGR00728">
    <property type="entry name" value="OPT_sfam"/>
    <property type="match status" value="1"/>
</dbReference>
<dbReference type="PANTHER" id="PTHR22601">
    <property type="entry name" value="ISP4 LIKE PROTEIN"/>
    <property type="match status" value="1"/>
</dbReference>
<feature type="transmembrane region" description="Helical" evidence="10">
    <location>
        <begin position="796"/>
        <end position="817"/>
    </location>
</feature>
<dbReference type="Proteomes" id="UP000504638">
    <property type="component" value="Unplaced"/>
</dbReference>
<dbReference type="GO" id="GO:0015031">
    <property type="term" value="P:protein transport"/>
    <property type="evidence" value="ECO:0007669"/>
    <property type="project" value="UniProtKB-KW"/>
</dbReference>
<feature type="transmembrane region" description="Helical" evidence="10">
    <location>
        <begin position="1059"/>
        <end position="1078"/>
    </location>
</feature>
<dbReference type="GO" id="GO:0035673">
    <property type="term" value="F:oligopeptide transmembrane transporter activity"/>
    <property type="evidence" value="ECO:0007669"/>
    <property type="project" value="InterPro"/>
</dbReference>
<evidence type="ECO:0000313" key="13">
    <source>
        <dbReference type="RefSeq" id="XP_033534585.1"/>
    </source>
</evidence>
<evidence type="ECO:0000256" key="3">
    <source>
        <dbReference type="ARBA" id="ARBA00022448"/>
    </source>
</evidence>
<feature type="transmembrane region" description="Helical" evidence="10">
    <location>
        <begin position="823"/>
        <end position="843"/>
    </location>
</feature>
<dbReference type="RefSeq" id="XP_033534585.1">
    <property type="nucleotide sequence ID" value="XM_033679385.1"/>
</dbReference>
<feature type="compositionally biased region" description="Basic and acidic residues" evidence="9">
    <location>
        <begin position="167"/>
        <end position="180"/>
    </location>
</feature>
<keyword evidence="8 10" id="KW-0472">Membrane</keyword>
<name>A0A6G1G4G2_9PEZI</name>
<feature type="transmembrane region" description="Helical" evidence="10">
    <location>
        <begin position="517"/>
        <end position="534"/>
    </location>
</feature>
<dbReference type="NCBIfam" id="TIGR00727">
    <property type="entry name" value="ISP4_OPT"/>
    <property type="match status" value="1"/>
</dbReference>
<feature type="region of interest" description="Disordered" evidence="9">
    <location>
        <begin position="1"/>
        <end position="332"/>
    </location>
</feature>
<feature type="transmembrane region" description="Helical" evidence="10">
    <location>
        <begin position="455"/>
        <end position="475"/>
    </location>
</feature>
<feature type="region of interest" description="Disordered" evidence="9">
    <location>
        <begin position="752"/>
        <end position="775"/>
    </location>
</feature>
<feature type="compositionally biased region" description="Polar residues" evidence="9">
    <location>
        <begin position="759"/>
        <end position="774"/>
    </location>
</feature>
<evidence type="ECO:0000313" key="11">
    <source>
        <dbReference type="EMBL" id="KAF1812954.1"/>
    </source>
</evidence>
<feature type="compositionally biased region" description="Basic residues" evidence="9">
    <location>
        <begin position="181"/>
        <end position="191"/>
    </location>
</feature>
<keyword evidence="6" id="KW-0653">Protein transport</keyword>
<proteinExistence type="inferred from homology"/>
<feature type="transmembrane region" description="Helical" evidence="10">
    <location>
        <begin position="973"/>
        <end position="995"/>
    </location>
</feature>
<evidence type="ECO:0000256" key="10">
    <source>
        <dbReference type="SAM" id="Phobius"/>
    </source>
</evidence>
<reference evidence="11 13" key="1">
    <citation type="submission" date="2020-01" db="EMBL/GenBank/DDBJ databases">
        <authorList>
            <consortium name="DOE Joint Genome Institute"/>
            <person name="Haridas S."/>
            <person name="Albert R."/>
            <person name="Binder M."/>
            <person name="Bloem J."/>
            <person name="Labutti K."/>
            <person name="Salamov A."/>
            <person name="Andreopoulos B."/>
            <person name="Baker S.E."/>
            <person name="Barry K."/>
            <person name="Bills G."/>
            <person name="Bluhm B.H."/>
            <person name="Cannon C."/>
            <person name="Castanera R."/>
            <person name="Culley D.E."/>
            <person name="Daum C."/>
            <person name="Ezra D."/>
            <person name="Gonzalez J.B."/>
            <person name="Henrissat B."/>
            <person name="Kuo A."/>
            <person name="Liang C."/>
            <person name="Lipzen A."/>
            <person name="Lutzoni F."/>
            <person name="Magnuson J."/>
            <person name="Mondo S."/>
            <person name="Nolan M."/>
            <person name="Ohm R."/>
            <person name="Pangilinan J."/>
            <person name="Park H.-J."/>
            <person name="Ramirez L."/>
            <person name="Alfaro M."/>
            <person name="Sun H."/>
            <person name="Tritt A."/>
            <person name="Yoshinaga Y."/>
            <person name="Zwiers L.-H."/>
            <person name="Turgeon B.G."/>
            <person name="Goodwin S.B."/>
            <person name="Spatafora J.W."/>
            <person name="Crous P.W."/>
            <person name="Grigoriev I.V."/>
        </authorList>
    </citation>
    <scope>NUCLEOTIDE SEQUENCE</scope>
    <source>
        <strain evidence="11 13">CBS 781.70</strain>
    </source>
</reference>
<organism evidence="11">
    <name type="scientific">Eremomyces bilateralis CBS 781.70</name>
    <dbReference type="NCBI Taxonomy" id="1392243"/>
    <lineage>
        <taxon>Eukaryota</taxon>
        <taxon>Fungi</taxon>
        <taxon>Dikarya</taxon>
        <taxon>Ascomycota</taxon>
        <taxon>Pezizomycotina</taxon>
        <taxon>Dothideomycetes</taxon>
        <taxon>Dothideomycetes incertae sedis</taxon>
        <taxon>Eremomycetales</taxon>
        <taxon>Eremomycetaceae</taxon>
        <taxon>Eremomyces</taxon>
    </lineage>
</organism>
<evidence type="ECO:0000256" key="5">
    <source>
        <dbReference type="ARBA" id="ARBA00022856"/>
    </source>
</evidence>
<comment type="similarity">
    <text evidence="2">Belongs to the oligopeptide OPT transporter family.</text>
</comment>
<comment type="subcellular location">
    <subcellularLocation>
        <location evidence="1">Membrane</location>
        <topology evidence="1">Multi-pass membrane protein</topology>
    </subcellularLocation>
</comment>
<feature type="compositionally biased region" description="Pro residues" evidence="9">
    <location>
        <begin position="36"/>
        <end position="53"/>
    </location>
</feature>
<dbReference type="InterPro" id="IPR004813">
    <property type="entry name" value="OPT"/>
</dbReference>
<feature type="compositionally biased region" description="Basic residues" evidence="9">
    <location>
        <begin position="308"/>
        <end position="320"/>
    </location>
</feature>
<evidence type="ECO:0000313" key="12">
    <source>
        <dbReference type="Proteomes" id="UP000504638"/>
    </source>
</evidence>
<keyword evidence="7 10" id="KW-1133">Transmembrane helix</keyword>
<accession>A0A6G1G4G2</accession>
<evidence type="ECO:0000256" key="9">
    <source>
        <dbReference type="SAM" id="MobiDB-lite"/>
    </source>
</evidence>
<feature type="compositionally biased region" description="Low complexity" evidence="9">
    <location>
        <begin position="101"/>
        <end position="114"/>
    </location>
</feature>
<keyword evidence="3" id="KW-0813">Transport</keyword>
<keyword evidence="12" id="KW-1185">Reference proteome</keyword>
<gene>
    <name evidence="11 13" type="ORF">P152DRAFT_458131</name>
</gene>
<reference evidence="13" key="3">
    <citation type="submission" date="2025-04" db="UniProtKB">
        <authorList>
            <consortium name="RefSeq"/>
        </authorList>
    </citation>
    <scope>IDENTIFICATION</scope>
    <source>
        <strain evidence="13">CBS 781.70</strain>
    </source>
</reference>
<feature type="transmembrane region" description="Helical" evidence="10">
    <location>
        <begin position="554"/>
        <end position="576"/>
    </location>
</feature>
<sequence length="1119" mass="125748">MSNARPPPHSLSNDAGEECEHDQHNDLTPHSDDNNEPPPSLHLPSTFSPPPGPDLELQELSSAASRETLPPNGHDLLLLARDHDIDTPVHHEPHDPSAENPAASTLLPPSSPASRDFDAEGYSTPVTEEDLDPATAPLDLRMSRTPLLNNPVSGTGYGGIPSSSRPRSRDHDRDEDDRSRTFRIHRGRNTRLQRSDPGQDGNHGTYGRRSFSLSGRDTSNETEGEARRRKNQSSSVPRPRPRSRRLPSHDFAGQVEFGIGGERLTLEIDRDPAPGPKLDDEENPESSSPSDSDRETLGTSTTSARSPSARRRSRARRRAKRQDTTPYAQVRANTRQTDDITLSINTPRMWFFSMLFAVLGSATNMFFSLRYPSVSINPTIALLLVHPLGKLWDAVWKRSGDPVEGFVDGWLAERTARTDRPARGVGRVREGGEERWQRRWRLWLAQGRWNYKEHCCVYIASNVSFSFAFATDVIVEQKMFYHQDLGVLYQILLVLSTQILGYSLAGVTRIFLVRSSGMIWPGALTTAGLFNTLYEKDNAPADGWTISRARFFSYVFLGSMAFYLLPGLLVPAMSYFNVMTWFAPRNIVVANLFGVVSGLGLFPMTFDWAQIAYIGSPLIVPFHAAMNVMAGMLSVMWIAAPLLYYSNVLYSSYMPILSSSVFDNRGHVYDVSKILTKDFLLDIEAYQEYSRVFLPITYVLSYGMQFAGLSSLLTHTICKHGKDIVKLSKDAMRQARTEAKKEYRLLHDEDDSEPIQPMRSRTSTDMSGSASPDTENLMDQEDVHARLMRRYDDVPMWWYLLTGLSMLGLAIFTVEYYPIHLPWYGLVLALGTCTILFIPIGIINATTNQSISIYILCQLICGYAFPGRPVANMVFTTYGYITAFQGIKFASDLKLGHYMKIPPRTLFVLQLAATFVASFTQLGVMNWMLAHIPGICSPDAINGFTCPLARVHFNGSILWGLVGPQRFFGGDGLYARLLWAFPVGALTPILVWYLARVSTRSRPFWRKVNLPIFFSGLSWIPPATGLNFSVWALVNWVFNDLVARHRREWWKKYTMMLSAALDSGLAVGVTAIFFGFLYPGWMEGFSWWGTEVYKEGCDWQACAYKDVPKGGFFGPKTWR</sequence>
<dbReference type="InterPro" id="IPR004648">
    <property type="entry name" value="Oligpept_transpt"/>
</dbReference>
<feature type="compositionally biased region" description="Basic and acidic residues" evidence="9">
    <location>
        <begin position="21"/>
        <end position="33"/>
    </location>
</feature>